<reference evidence="2" key="1">
    <citation type="submission" date="2019-08" db="EMBL/GenBank/DDBJ databases">
        <authorList>
            <person name="Kucharzyk K."/>
            <person name="Murdoch R.W."/>
            <person name="Higgins S."/>
            <person name="Loffler F."/>
        </authorList>
    </citation>
    <scope>NUCLEOTIDE SEQUENCE</scope>
</reference>
<feature type="region of interest" description="Disordered" evidence="1">
    <location>
        <begin position="92"/>
        <end position="168"/>
    </location>
</feature>
<proteinExistence type="predicted"/>
<accession>A0A645F5C4</accession>
<evidence type="ECO:0000313" key="2">
    <source>
        <dbReference type="EMBL" id="MPN07753.1"/>
    </source>
</evidence>
<dbReference type="EMBL" id="VSSQ01053755">
    <property type="protein sequence ID" value="MPN07753.1"/>
    <property type="molecule type" value="Genomic_DNA"/>
</dbReference>
<feature type="compositionally biased region" description="Low complexity" evidence="1">
    <location>
        <begin position="140"/>
        <end position="151"/>
    </location>
</feature>
<organism evidence="2">
    <name type="scientific">bioreactor metagenome</name>
    <dbReference type="NCBI Taxonomy" id="1076179"/>
    <lineage>
        <taxon>unclassified sequences</taxon>
        <taxon>metagenomes</taxon>
        <taxon>ecological metagenomes</taxon>
    </lineage>
</organism>
<dbReference type="AlphaFoldDB" id="A0A645F5C4"/>
<evidence type="ECO:0000256" key="1">
    <source>
        <dbReference type="SAM" id="MobiDB-lite"/>
    </source>
</evidence>
<name>A0A645F5C4_9ZZZZ</name>
<protein>
    <submittedName>
        <fullName evidence="2">Uncharacterized protein</fullName>
    </submittedName>
</protein>
<gene>
    <name evidence="2" type="ORF">SDC9_155025</name>
</gene>
<sequence length="168" mass="16863">MPRASRCSRAVAGAMCTVWKAPATLSGMIRVRAGASACRAASSSTVPAATIWPAPLWLAAVSPAASIAARTSSSLPPMTAVIEVGRTAEASAMPLPRSRTKTRACSADSTPTRAAAVISPTECPATTPTSRKASAESKRAAAVARPAATSSGWATAVSRMVSSSAPVP</sequence>
<comment type="caution">
    <text evidence="2">The sequence shown here is derived from an EMBL/GenBank/DDBJ whole genome shotgun (WGS) entry which is preliminary data.</text>
</comment>